<dbReference type="EMBL" id="BHZC01000001">
    <property type="protein sequence ID" value="GCD38577.1"/>
    <property type="molecule type" value="Genomic_DNA"/>
</dbReference>
<feature type="region of interest" description="Disordered" evidence="1">
    <location>
        <begin position="43"/>
        <end position="64"/>
    </location>
</feature>
<protein>
    <submittedName>
        <fullName evidence="2">Uncharacterized protein</fullName>
    </submittedName>
</protein>
<sequence>MIGCADCGSVRDVIVIGTVHTASGGGADVGLCAGCDEKRERRRRGGARLRGAAPMGVRAPRPPA</sequence>
<accession>A0A7U9L030</accession>
<evidence type="ECO:0000313" key="3">
    <source>
        <dbReference type="Proteomes" id="UP000287830"/>
    </source>
</evidence>
<dbReference type="Proteomes" id="UP000287830">
    <property type="component" value="Unassembled WGS sequence"/>
</dbReference>
<comment type="caution">
    <text evidence="2">The sequence shown here is derived from an EMBL/GenBank/DDBJ whole genome shotgun (WGS) entry which is preliminary data.</text>
</comment>
<organism evidence="2 3">
    <name type="scientific">Streptomyces chrestomyceticus JCM 4735</name>
    <dbReference type="NCBI Taxonomy" id="1306181"/>
    <lineage>
        <taxon>Bacteria</taxon>
        <taxon>Bacillati</taxon>
        <taxon>Actinomycetota</taxon>
        <taxon>Actinomycetes</taxon>
        <taxon>Kitasatosporales</taxon>
        <taxon>Streptomycetaceae</taxon>
        <taxon>Streptomyces</taxon>
    </lineage>
</organism>
<gene>
    <name evidence="2" type="ORF">OEIGOIKO_06393</name>
</gene>
<evidence type="ECO:0000256" key="1">
    <source>
        <dbReference type="SAM" id="MobiDB-lite"/>
    </source>
</evidence>
<reference evidence="2 3" key="1">
    <citation type="submission" date="2018-11" db="EMBL/GenBank/DDBJ databases">
        <title>Whole genome sequence of Streptomyces chrestomyceticus NBRC 13444(T).</title>
        <authorList>
            <person name="Komaki H."/>
            <person name="Tamura T."/>
        </authorList>
    </citation>
    <scope>NUCLEOTIDE SEQUENCE [LARGE SCALE GENOMIC DNA]</scope>
    <source>
        <strain evidence="2 3">NBRC 13444</strain>
    </source>
</reference>
<proteinExistence type="predicted"/>
<evidence type="ECO:0000313" key="2">
    <source>
        <dbReference type="EMBL" id="GCD38577.1"/>
    </source>
</evidence>
<name>A0A7U9L030_9ACTN</name>
<dbReference type="AlphaFoldDB" id="A0A7U9L030"/>